<dbReference type="PANTHER" id="PTHR38450:SF1">
    <property type="entry name" value="STAGE V SPORULATION PROTEIN AC"/>
    <property type="match status" value="1"/>
</dbReference>
<gene>
    <name evidence="2" type="ORF">SAMN02745196_02858</name>
</gene>
<dbReference type="Proteomes" id="UP000184526">
    <property type="component" value="Unassembled WGS sequence"/>
</dbReference>
<protein>
    <submittedName>
        <fullName evidence="2">Stage V sporulation protein AC</fullName>
    </submittedName>
</protein>
<dbReference type="InterPro" id="IPR005562">
    <property type="entry name" value="SpoVA"/>
</dbReference>
<evidence type="ECO:0000313" key="2">
    <source>
        <dbReference type="EMBL" id="SHI10107.1"/>
    </source>
</evidence>
<dbReference type="NCBIfam" id="TIGR02838">
    <property type="entry name" value="spore_V_AC"/>
    <property type="match status" value="1"/>
</dbReference>
<dbReference type="PANTHER" id="PTHR38450">
    <property type="entry name" value="STAGE V SPORULATION PROTEIN AC-RELATED"/>
    <property type="match status" value="1"/>
</dbReference>
<feature type="transmembrane region" description="Helical" evidence="1">
    <location>
        <begin position="67"/>
        <end position="88"/>
    </location>
</feature>
<keyword evidence="3" id="KW-1185">Reference proteome</keyword>
<reference evidence="2 3" key="1">
    <citation type="submission" date="2016-11" db="EMBL/GenBank/DDBJ databases">
        <authorList>
            <person name="Jaros S."/>
            <person name="Januszkiewicz K."/>
            <person name="Wedrychowicz H."/>
        </authorList>
    </citation>
    <scope>NUCLEOTIDE SEQUENCE [LARGE SCALE GENOMIC DNA]</scope>
    <source>
        <strain evidence="2 3">DSM 3089</strain>
    </source>
</reference>
<keyword evidence="1" id="KW-0812">Transmembrane</keyword>
<keyword evidence="1" id="KW-1133">Transmembrane helix</keyword>
<organism evidence="2 3">
    <name type="scientific">Clostridium collagenovorans DSM 3089</name>
    <dbReference type="NCBI Taxonomy" id="1121306"/>
    <lineage>
        <taxon>Bacteria</taxon>
        <taxon>Bacillati</taxon>
        <taxon>Bacillota</taxon>
        <taxon>Clostridia</taxon>
        <taxon>Eubacteriales</taxon>
        <taxon>Clostridiaceae</taxon>
        <taxon>Clostridium</taxon>
    </lineage>
</organism>
<dbReference type="RefSeq" id="WP_072832676.1">
    <property type="nucleotide sequence ID" value="NZ_FQXP01000013.1"/>
</dbReference>
<feature type="transmembrane region" description="Helical" evidence="1">
    <location>
        <begin position="94"/>
        <end position="111"/>
    </location>
</feature>
<keyword evidence="1" id="KW-0472">Membrane</keyword>
<accession>A0A1M5YDK0</accession>
<dbReference type="Pfam" id="PF03862">
    <property type="entry name" value="SpoVAC_SpoVAEB"/>
    <property type="match status" value="1"/>
</dbReference>
<evidence type="ECO:0000256" key="1">
    <source>
        <dbReference type="SAM" id="Phobius"/>
    </source>
</evidence>
<sequence length="157" mass="16762">MNNKENKDKVTEKKIKNKFNQLNKQAEPKPPLALHCTKAFIVGGGICVVGEIIKDVMMHFGVSEPDAANFLSIIMVFIGAFLTGIGVYDKIGEFSGAGSLVPITGFANSIVSPAIEFKSEGFILGLGAKMFTIAGPVLVYGIGSSVIVGLIYYIFNL</sequence>
<proteinExistence type="predicted"/>
<feature type="transmembrane region" description="Helical" evidence="1">
    <location>
        <begin position="131"/>
        <end position="155"/>
    </location>
</feature>
<name>A0A1M5YDK0_9CLOT</name>
<dbReference type="InterPro" id="IPR014203">
    <property type="entry name" value="Spore_V_AC"/>
</dbReference>
<dbReference type="OrthoDB" id="9797988at2"/>
<dbReference type="STRING" id="1121306.SAMN02745196_02858"/>
<evidence type="ECO:0000313" key="3">
    <source>
        <dbReference type="Proteomes" id="UP000184526"/>
    </source>
</evidence>
<dbReference type="AlphaFoldDB" id="A0A1M5YDK0"/>
<dbReference type="EMBL" id="FQXP01000013">
    <property type="protein sequence ID" value="SHI10107.1"/>
    <property type="molecule type" value="Genomic_DNA"/>
</dbReference>